<gene>
    <name evidence="1" type="ORF">BN2476_470131</name>
</gene>
<protein>
    <submittedName>
        <fullName evidence="1">Uncharacterized protein</fullName>
    </submittedName>
</protein>
<reference evidence="1" key="1">
    <citation type="submission" date="2016-12" db="EMBL/GenBank/DDBJ databases">
        <authorList>
            <person name="Moulin L."/>
        </authorList>
    </citation>
    <scope>NUCLEOTIDE SEQUENCE [LARGE SCALE GENOMIC DNA]</scope>
    <source>
        <strain evidence="1">STM 7183</strain>
    </source>
</reference>
<organism evidence="1 2">
    <name type="scientific">Paraburkholderia piptadeniae</name>
    <dbReference type="NCBI Taxonomy" id="1701573"/>
    <lineage>
        <taxon>Bacteria</taxon>
        <taxon>Pseudomonadati</taxon>
        <taxon>Pseudomonadota</taxon>
        <taxon>Betaproteobacteria</taxon>
        <taxon>Burkholderiales</taxon>
        <taxon>Burkholderiaceae</taxon>
        <taxon>Paraburkholderia</taxon>
    </lineage>
</organism>
<comment type="caution">
    <text evidence="1">The sequence shown here is derived from an EMBL/GenBank/DDBJ whole genome shotgun (WGS) entry which is preliminary data.</text>
</comment>
<evidence type="ECO:0000313" key="2">
    <source>
        <dbReference type="Proteomes" id="UP000195569"/>
    </source>
</evidence>
<dbReference type="AlphaFoldDB" id="A0A1N7SEF7"/>
<keyword evidence="2" id="KW-1185">Reference proteome</keyword>
<sequence>MASYRCASMRSCKSVGAGVKATPASCASNAAPGCLRIVSTTASCNCMVARISTVRLREARHCLERSAASLNLPALVEMKTPRQAASTSGGKRAHACAAFAAGEAELAAEAGGMGWCAHALRPNAANVKTARLTMFFILCSEGRVPPSSCDAACIALS</sequence>
<dbReference type="EMBL" id="CYGY02000047">
    <property type="protein sequence ID" value="SIT45722.1"/>
    <property type="molecule type" value="Genomic_DNA"/>
</dbReference>
<name>A0A1N7SEF7_9BURK</name>
<accession>A0A1N7SEF7</accession>
<dbReference type="Proteomes" id="UP000195569">
    <property type="component" value="Unassembled WGS sequence"/>
</dbReference>
<evidence type="ECO:0000313" key="1">
    <source>
        <dbReference type="EMBL" id="SIT45722.1"/>
    </source>
</evidence>
<proteinExistence type="predicted"/>